<sequence>MKKEIHPETFIAKVVCACGAEFLTRSTKKIIKVEICSQCHPFFTGKQKFIDTAGRVEKFQRKYSIPPDNNKK</sequence>
<dbReference type="HAMAP" id="MF_00501">
    <property type="entry name" value="Ribosomal_bL31_1"/>
    <property type="match status" value="1"/>
</dbReference>
<accession>A0A1F5V8X9</accession>
<dbReference type="PANTHER" id="PTHR33280:SF1">
    <property type="entry name" value="LARGE RIBOSOMAL SUBUNIT PROTEIN BL31C"/>
    <property type="match status" value="1"/>
</dbReference>
<evidence type="ECO:0000313" key="9">
    <source>
        <dbReference type="Proteomes" id="UP000178943"/>
    </source>
</evidence>
<dbReference type="GO" id="GO:0019843">
    <property type="term" value="F:rRNA binding"/>
    <property type="evidence" value="ECO:0007669"/>
    <property type="project" value="UniProtKB-KW"/>
</dbReference>
<keyword evidence="5 7" id="KW-0687">Ribonucleoprotein</keyword>
<gene>
    <name evidence="7" type="primary">rpmE</name>
    <name evidence="8" type="ORF">A2Y62_00045</name>
</gene>
<dbReference type="GO" id="GO:0005840">
    <property type="term" value="C:ribosome"/>
    <property type="evidence" value="ECO:0007669"/>
    <property type="project" value="UniProtKB-KW"/>
</dbReference>
<dbReference type="Proteomes" id="UP000178943">
    <property type="component" value="Unassembled WGS sequence"/>
</dbReference>
<name>A0A1F5V8X9_9BACT</name>
<evidence type="ECO:0000256" key="3">
    <source>
        <dbReference type="ARBA" id="ARBA00022884"/>
    </source>
</evidence>
<keyword evidence="4 7" id="KW-0689">Ribosomal protein</keyword>
<keyword evidence="7" id="KW-0862">Zinc</keyword>
<keyword evidence="7" id="KW-0479">Metal-binding</keyword>
<protein>
    <recommendedName>
        <fullName evidence="6 7">Large ribosomal subunit protein bL31</fullName>
    </recommendedName>
</protein>
<dbReference type="PRINTS" id="PR01249">
    <property type="entry name" value="RIBOSOMALL31"/>
</dbReference>
<dbReference type="InterPro" id="IPR042105">
    <property type="entry name" value="Ribosomal_bL31_sf"/>
</dbReference>
<dbReference type="GO" id="GO:0006412">
    <property type="term" value="P:translation"/>
    <property type="evidence" value="ECO:0007669"/>
    <property type="project" value="UniProtKB-UniRule"/>
</dbReference>
<reference evidence="8 9" key="1">
    <citation type="journal article" date="2016" name="Nat. Commun.">
        <title>Thousands of microbial genomes shed light on interconnected biogeochemical processes in an aquifer system.</title>
        <authorList>
            <person name="Anantharaman K."/>
            <person name="Brown C.T."/>
            <person name="Hug L.A."/>
            <person name="Sharon I."/>
            <person name="Castelle C.J."/>
            <person name="Probst A.J."/>
            <person name="Thomas B.C."/>
            <person name="Singh A."/>
            <person name="Wilkins M.J."/>
            <person name="Karaoz U."/>
            <person name="Brodie E.L."/>
            <person name="Williams K.H."/>
            <person name="Hubbard S.S."/>
            <person name="Banfield J.F."/>
        </authorList>
    </citation>
    <scope>NUCLEOTIDE SEQUENCE [LARGE SCALE GENOMIC DNA]</scope>
</reference>
<evidence type="ECO:0000256" key="2">
    <source>
        <dbReference type="ARBA" id="ARBA00022730"/>
    </source>
</evidence>
<dbReference type="PROSITE" id="PS01143">
    <property type="entry name" value="RIBOSOMAL_L31"/>
    <property type="match status" value="1"/>
</dbReference>
<dbReference type="AlphaFoldDB" id="A0A1F5V8X9"/>
<feature type="binding site" evidence="7">
    <location>
        <position position="39"/>
    </location>
    <ligand>
        <name>Zn(2+)</name>
        <dbReference type="ChEBI" id="CHEBI:29105"/>
    </ligand>
</feature>
<comment type="cofactor">
    <cofactor evidence="7">
        <name>Zn(2+)</name>
        <dbReference type="ChEBI" id="CHEBI:29105"/>
    </cofactor>
    <text evidence="7">Binds 1 zinc ion per subunit.</text>
</comment>
<dbReference type="Pfam" id="PF01197">
    <property type="entry name" value="Ribosomal_L31"/>
    <property type="match status" value="1"/>
</dbReference>
<organism evidence="8 9">
    <name type="scientific">Candidatus Fischerbacteria bacterium RBG_13_37_8</name>
    <dbReference type="NCBI Taxonomy" id="1817863"/>
    <lineage>
        <taxon>Bacteria</taxon>
        <taxon>Candidatus Fischeribacteriota</taxon>
    </lineage>
</organism>
<dbReference type="NCBIfam" id="TIGR00105">
    <property type="entry name" value="L31"/>
    <property type="match status" value="1"/>
</dbReference>
<feature type="binding site" evidence="7">
    <location>
        <position position="18"/>
    </location>
    <ligand>
        <name>Zn(2+)</name>
        <dbReference type="ChEBI" id="CHEBI:29105"/>
    </ligand>
</feature>
<dbReference type="Gene3D" id="4.10.830.30">
    <property type="entry name" value="Ribosomal protein L31"/>
    <property type="match status" value="1"/>
</dbReference>
<dbReference type="InterPro" id="IPR002150">
    <property type="entry name" value="Ribosomal_bL31"/>
</dbReference>
<feature type="binding site" evidence="7">
    <location>
        <position position="16"/>
    </location>
    <ligand>
        <name>Zn(2+)</name>
        <dbReference type="ChEBI" id="CHEBI:29105"/>
    </ligand>
</feature>
<dbReference type="InterPro" id="IPR034704">
    <property type="entry name" value="Ribosomal_bL28/bL31-like_sf"/>
</dbReference>
<comment type="similarity">
    <text evidence="1 7">Belongs to the bacterial ribosomal protein bL31 family. Type A subfamily.</text>
</comment>
<dbReference type="GO" id="GO:1990904">
    <property type="term" value="C:ribonucleoprotein complex"/>
    <property type="evidence" value="ECO:0007669"/>
    <property type="project" value="UniProtKB-KW"/>
</dbReference>
<comment type="caution">
    <text evidence="8">The sequence shown here is derived from an EMBL/GenBank/DDBJ whole genome shotgun (WGS) entry which is preliminary data.</text>
</comment>
<comment type="function">
    <text evidence="7">Binds the 23S rRNA.</text>
</comment>
<dbReference type="GO" id="GO:0003735">
    <property type="term" value="F:structural constituent of ribosome"/>
    <property type="evidence" value="ECO:0007669"/>
    <property type="project" value="InterPro"/>
</dbReference>
<dbReference type="SUPFAM" id="SSF143800">
    <property type="entry name" value="L28p-like"/>
    <property type="match status" value="1"/>
</dbReference>
<evidence type="ECO:0000256" key="5">
    <source>
        <dbReference type="ARBA" id="ARBA00023274"/>
    </source>
</evidence>
<dbReference type="NCBIfam" id="NF000612">
    <property type="entry name" value="PRK00019.1"/>
    <property type="match status" value="1"/>
</dbReference>
<comment type="subunit">
    <text evidence="7">Part of the 50S ribosomal subunit.</text>
</comment>
<evidence type="ECO:0000256" key="4">
    <source>
        <dbReference type="ARBA" id="ARBA00022980"/>
    </source>
</evidence>
<keyword evidence="2 7" id="KW-0699">rRNA-binding</keyword>
<dbReference type="STRING" id="1817863.A2Y62_00045"/>
<keyword evidence="3 7" id="KW-0694">RNA-binding</keyword>
<dbReference type="NCBIfam" id="NF001809">
    <property type="entry name" value="PRK00528.1"/>
    <property type="match status" value="1"/>
</dbReference>
<dbReference type="GO" id="GO:0046872">
    <property type="term" value="F:metal ion binding"/>
    <property type="evidence" value="ECO:0007669"/>
    <property type="project" value="UniProtKB-KW"/>
</dbReference>
<feature type="binding site" evidence="7">
    <location>
        <position position="36"/>
    </location>
    <ligand>
        <name>Zn(2+)</name>
        <dbReference type="ChEBI" id="CHEBI:29105"/>
    </ligand>
</feature>
<dbReference type="PANTHER" id="PTHR33280">
    <property type="entry name" value="50S RIBOSOMAL PROTEIN L31, CHLOROPLASTIC"/>
    <property type="match status" value="1"/>
</dbReference>
<evidence type="ECO:0000256" key="6">
    <source>
        <dbReference type="ARBA" id="ARBA00035687"/>
    </source>
</evidence>
<evidence type="ECO:0000313" key="8">
    <source>
        <dbReference type="EMBL" id="OGF59371.1"/>
    </source>
</evidence>
<dbReference type="EMBL" id="MFGW01000216">
    <property type="protein sequence ID" value="OGF59371.1"/>
    <property type="molecule type" value="Genomic_DNA"/>
</dbReference>
<evidence type="ECO:0000256" key="7">
    <source>
        <dbReference type="HAMAP-Rule" id="MF_00501"/>
    </source>
</evidence>
<dbReference type="InterPro" id="IPR027491">
    <property type="entry name" value="Ribosomal_bL31_A"/>
</dbReference>
<evidence type="ECO:0000256" key="1">
    <source>
        <dbReference type="ARBA" id="ARBA00009296"/>
    </source>
</evidence>
<proteinExistence type="inferred from homology"/>